<organism evidence="11 12">
    <name type="scientific">Yarrowia lipolytica</name>
    <name type="common">Candida lipolytica</name>
    <dbReference type="NCBI Taxonomy" id="4952"/>
    <lineage>
        <taxon>Eukaryota</taxon>
        <taxon>Fungi</taxon>
        <taxon>Dikarya</taxon>
        <taxon>Ascomycota</taxon>
        <taxon>Saccharomycotina</taxon>
        <taxon>Dipodascomycetes</taxon>
        <taxon>Dipodascales</taxon>
        <taxon>Dipodascales incertae sedis</taxon>
        <taxon>Yarrowia</taxon>
    </lineage>
</organism>
<dbReference type="InterPro" id="IPR036188">
    <property type="entry name" value="FAD/NAD-bd_sf"/>
</dbReference>
<evidence type="ECO:0000256" key="7">
    <source>
        <dbReference type="ARBA" id="ARBA00023284"/>
    </source>
</evidence>
<evidence type="ECO:0000313" key="12">
    <source>
        <dbReference type="Proteomes" id="UP000182444"/>
    </source>
</evidence>
<keyword evidence="4 9" id="KW-0521">NADP</keyword>
<dbReference type="KEGG" id="yli:2911244"/>
<accession>A0A1D8NGE2</accession>
<dbReference type="FunFam" id="3.50.50.60:FF:000064">
    <property type="entry name" value="Thioredoxin reductase"/>
    <property type="match status" value="1"/>
</dbReference>
<keyword evidence="6" id="KW-1015">Disulfide bond</keyword>
<evidence type="ECO:0000256" key="1">
    <source>
        <dbReference type="ARBA" id="ARBA00009333"/>
    </source>
</evidence>
<comment type="catalytic activity">
    <reaction evidence="8">
        <text>[thioredoxin]-dithiol + NADP(+) = [thioredoxin]-disulfide + NADPH + H(+)</text>
        <dbReference type="Rhea" id="RHEA:20345"/>
        <dbReference type="Rhea" id="RHEA-COMP:10698"/>
        <dbReference type="Rhea" id="RHEA-COMP:10700"/>
        <dbReference type="ChEBI" id="CHEBI:15378"/>
        <dbReference type="ChEBI" id="CHEBI:29950"/>
        <dbReference type="ChEBI" id="CHEBI:50058"/>
        <dbReference type="ChEBI" id="CHEBI:57783"/>
        <dbReference type="ChEBI" id="CHEBI:58349"/>
        <dbReference type="EC" id="1.8.1.9"/>
    </reaction>
</comment>
<proteinExistence type="inferred from homology"/>
<dbReference type="VEuPathDB" id="FungiDB:YALI0_D27126g"/>
<dbReference type="InterPro" id="IPR023753">
    <property type="entry name" value="FAD/NAD-binding_dom"/>
</dbReference>
<dbReference type="Proteomes" id="UP000182444">
    <property type="component" value="Chromosome 1D"/>
</dbReference>
<dbReference type="SUPFAM" id="SSF51905">
    <property type="entry name" value="FAD/NAD(P)-binding domain"/>
    <property type="match status" value="1"/>
</dbReference>
<gene>
    <name evidence="11" type="ORF">YALI1_D35735g</name>
</gene>
<evidence type="ECO:0000259" key="10">
    <source>
        <dbReference type="Pfam" id="PF07992"/>
    </source>
</evidence>
<reference evidence="11 12" key="1">
    <citation type="journal article" date="2016" name="PLoS ONE">
        <title>Sequence Assembly of Yarrowia lipolytica Strain W29/CLIB89 Shows Transposable Element Diversity.</title>
        <authorList>
            <person name="Magnan C."/>
            <person name="Yu J."/>
            <person name="Chang I."/>
            <person name="Jahn E."/>
            <person name="Kanomata Y."/>
            <person name="Wu J."/>
            <person name="Zeller M."/>
            <person name="Oakes M."/>
            <person name="Baldi P."/>
            <person name="Sandmeyer S."/>
        </authorList>
    </citation>
    <scope>NUCLEOTIDE SEQUENCE [LARGE SCALE GENOMIC DNA]</scope>
    <source>
        <strain evidence="12">CLIB89(W29)</strain>
    </source>
</reference>
<dbReference type="GO" id="GO:0019430">
    <property type="term" value="P:removal of superoxide radicals"/>
    <property type="evidence" value="ECO:0007669"/>
    <property type="project" value="UniProtKB-UniRule"/>
</dbReference>
<evidence type="ECO:0000256" key="6">
    <source>
        <dbReference type="ARBA" id="ARBA00023157"/>
    </source>
</evidence>
<comment type="similarity">
    <text evidence="1 8">Belongs to the class-II pyridine nucleotide-disulfide oxidoreductase family.</text>
</comment>
<evidence type="ECO:0000256" key="8">
    <source>
        <dbReference type="RuleBase" id="RU003880"/>
    </source>
</evidence>
<dbReference type="eggNOG" id="KOG0404">
    <property type="taxonomic scope" value="Eukaryota"/>
</dbReference>
<comment type="cofactor">
    <cofactor evidence="9">
        <name>FAD</name>
        <dbReference type="ChEBI" id="CHEBI:57692"/>
    </cofactor>
    <text evidence="9">Binds 1 FAD per subunit.</text>
</comment>
<keyword evidence="5 8" id="KW-0560">Oxidoreductase</keyword>
<sequence length="434" mass="47153">MVGILLENHTDKCIESNLSPGWQKKPPSPHTFTLHTVTLVLGLDPLQITNSKFVREKRCARLSQTLLIHLRAQKQATTFTISIFRRFTRFGALLPISATAIEHSKPSFSTTAQSRMTHSPVVIIGSGPAAHTAAIYLSRAEIKPTLYEGMMANGIAAGGQLTTTTEIENFPGFPDGIMGSQLMEDMRKQSIRFGTEIITETVSKVDLSQRPFKYWTEFNEDEEPHTADAIILATGASAKRLSLPGEDQYWQQGISACAVCDGAVPIFRNKPLAVVGGGDSAAEEALFLTKYGSKVYVIVRKDKLRASAVMAKRLASHPKVEILFNHVSIEAKGDGKLLNALEIENTLTGEKRDLEVNGLFYAIGHIPATSIVKGQVETDEEGYVVTVPGTANTSVKGVFAAGDVQDKRYRQAITSAGTGCMAALDCEKLLAEEE</sequence>
<dbReference type="VEuPathDB" id="FungiDB:YALI1_D35735g"/>
<evidence type="ECO:0000313" key="11">
    <source>
        <dbReference type="EMBL" id="AOW04714.1"/>
    </source>
</evidence>
<dbReference type="InterPro" id="IPR008255">
    <property type="entry name" value="Pyr_nucl-diS_OxRdtase_2_AS"/>
</dbReference>
<dbReference type="RefSeq" id="XP_503348.2">
    <property type="nucleotide sequence ID" value="XM_503348.3"/>
</dbReference>
<dbReference type="InterPro" id="IPR005982">
    <property type="entry name" value="Thioredox_Rdtase"/>
</dbReference>
<dbReference type="GeneID" id="2911244"/>
<evidence type="ECO:0000256" key="3">
    <source>
        <dbReference type="ARBA" id="ARBA00022827"/>
    </source>
</evidence>
<dbReference type="EMBL" id="CP017556">
    <property type="protein sequence ID" value="AOW04714.1"/>
    <property type="molecule type" value="Genomic_DNA"/>
</dbReference>
<evidence type="ECO:0000256" key="2">
    <source>
        <dbReference type="ARBA" id="ARBA00022630"/>
    </source>
</evidence>
<dbReference type="AlphaFoldDB" id="A0A1D8NGE2"/>
<feature type="domain" description="FAD/NAD(P)-binding" evidence="10">
    <location>
        <begin position="121"/>
        <end position="418"/>
    </location>
</feature>
<dbReference type="PANTHER" id="PTHR48105">
    <property type="entry name" value="THIOREDOXIN REDUCTASE 1-RELATED-RELATED"/>
    <property type="match status" value="1"/>
</dbReference>
<dbReference type="InterPro" id="IPR050097">
    <property type="entry name" value="Ferredoxin-NADP_redctase_2"/>
</dbReference>
<evidence type="ECO:0000256" key="5">
    <source>
        <dbReference type="ARBA" id="ARBA00023002"/>
    </source>
</evidence>
<comment type="subunit">
    <text evidence="8">Homodimer.</text>
</comment>
<dbReference type="EC" id="1.8.1.9" evidence="8"/>
<keyword evidence="2 8" id="KW-0285">Flavoprotein</keyword>
<keyword evidence="3 8" id="KW-0274">FAD</keyword>
<dbReference type="Gene3D" id="3.50.50.60">
    <property type="entry name" value="FAD/NAD(P)-binding domain"/>
    <property type="match status" value="2"/>
</dbReference>
<protein>
    <recommendedName>
        <fullName evidence="8">Thioredoxin reductase</fullName>
        <ecNumber evidence="8">1.8.1.9</ecNumber>
    </recommendedName>
</protein>
<keyword evidence="7 8" id="KW-0676">Redox-active center</keyword>
<evidence type="ECO:0000256" key="4">
    <source>
        <dbReference type="ARBA" id="ARBA00022857"/>
    </source>
</evidence>
<dbReference type="GO" id="GO:0005737">
    <property type="term" value="C:cytoplasm"/>
    <property type="evidence" value="ECO:0007669"/>
    <property type="project" value="InterPro"/>
</dbReference>
<dbReference type="GO" id="GO:0004791">
    <property type="term" value="F:thioredoxin-disulfide reductase (NADPH) activity"/>
    <property type="evidence" value="ECO:0007669"/>
    <property type="project" value="UniProtKB-UniRule"/>
</dbReference>
<dbReference type="PRINTS" id="PR00469">
    <property type="entry name" value="PNDRDTASEII"/>
</dbReference>
<dbReference type="PRINTS" id="PR00368">
    <property type="entry name" value="FADPNR"/>
</dbReference>
<evidence type="ECO:0000256" key="9">
    <source>
        <dbReference type="RuleBase" id="RU003881"/>
    </source>
</evidence>
<dbReference type="PROSITE" id="PS00573">
    <property type="entry name" value="PYRIDINE_REDOX_2"/>
    <property type="match status" value="1"/>
</dbReference>
<dbReference type="NCBIfam" id="TIGR01292">
    <property type="entry name" value="TRX_reduct"/>
    <property type="match status" value="1"/>
</dbReference>
<dbReference type="Pfam" id="PF07992">
    <property type="entry name" value="Pyr_redox_2"/>
    <property type="match status" value="1"/>
</dbReference>
<name>A0A1D8NGE2_YARLL</name>